<protein>
    <submittedName>
        <fullName evidence="1">Unannotated protein</fullName>
    </submittedName>
</protein>
<dbReference type="EMBL" id="CAEZUH010000102">
    <property type="protein sequence ID" value="CAB4599127.1"/>
    <property type="molecule type" value="Genomic_DNA"/>
</dbReference>
<accession>A0A6J6GDA6</accession>
<name>A0A6J6GDA6_9ZZZZ</name>
<sequence>MAAPIPCTTKSRGRLAVIFGSFCRSDPAAAFLGFANLGLPRSTNESFKSSKAFSGKKISPRTSSCFGISLPINSVGTDLIVLTFKVTSSPVAPLPRVSALLNRPFS</sequence>
<organism evidence="1">
    <name type="scientific">freshwater metagenome</name>
    <dbReference type="NCBI Taxonomy" id="449393"/>
    <lineage>
        <taxon>unclassified sequences</taxon>
        <taxon>metagenomes</taxon>
        <taxon>ecological metagenomes</taxon>
    </lineage>
</organism>
<proteinExistence type="predicted"/>
<dbReference type="EMBL" id="CAEZWC010000043">
    <property type="protein sequence ID" value="CAB4646837.1"/>
    <property type="molecule type" value="Genomic_DNA"/>
</dbReference>
<dbReference type="AlphaFoldDB" id="A0A6J6GDA6"/>
<evidence type="ECO:0000313" key="2">
    <source>
        <dbReference type="EMBL" id="CAB4646837.1"/>
    </source>
</evidence>
<gene>
    <name evidence="1" type="ORF">UFOPK1798_00892</name>
    <name evidence="2" type="ORF">UFOPK2179_00511</name>
</gene>
<evidence type="ECO:0000313" key="1">
    <source>
        <dbReference type="EMBL" id="CAB4599127.1"/>
    </source>
</evidence>
<reference evidence="1" key="1">
    <citation type="submission" date="2020-05" db="EMBL/GenBank/DDBJ databases">
        <authorList>
            <person name="Chiriac C."/>
            <person name="Salcher M."/>
            <person name="Ghai R."/>
            <person name="Kavagutti S V."/>
        </authorList>
    </citation>
    <scope>NUCLEOTIDE SEQUENCE</scope>
</reference>